<name>A0ABY5YHJ6_9DEIO</name>
<keyword evidence="2" id="KW-1185">Reference proteome</keyword>
<protein>
    <recommendedName>
        <fullName evidence="3">DNA-binding protein</fullName>
    </recommendedName>
</protein>
<reference evidence="1" key="1">
    <citation type="submission" date="2022-09" db="EMBL/GenBank/DDBJ databases">
        <title>genome sequence of Deinococcus rubellus.</title>
        <authorList>
            <person name="Srinivasan S."/>
        </authorList>
    </citation>
    <scope>NUCLEOTIDE SEQUENCE</scope>
    <source>
        <strain evidence="1">Ant6</strain>
    </source>
</reference>
<organism evidence="1 2">
    <name type="scientific">Deinococcus rubellus</name>
    <dbReference type="NCBI Taxonomy" id="1889240"/>
    <lineage>
        <taxon>Bacteria</taxon>
        <taxon>Thermotogati</taxon>
        <taxon>Deinococcota</taxon>
        <taxon>Deinococci</taxon>
        <taxon>Deinococcales</taxon>
        <taxon>Deinococcaceae</taxon>
        <taxon>Deinococcus</taxon>
    </lineage>
</organism>
<accession>A0ABY5YHJ6</accession>
<evidence type="ECO:0000313" key="1">
    <source>
        <dbReference type="EMBL" id="UWX64285.1"/>
    </source>
</evidence>
<proteinExistence type="predicted"/>
<dbReference type="EMBL" id="CP104213">
    <property type="protein sequence ID" value="UWX64285.1"/>
    <property type="molecule type" value="Genomic_DNA"/>
</dbReference>
<evidence type="ECO:0000313" key="2">
    <source>
        <dbReference type="Proteomes" id="UP001060261"/>
    </source>
</evidence>
<gene>
    <name evidence="1" type="ORF">N0D28_01000</name>
</gene>
<evidence type="ECO:0008006" key="3">
    <source>
        <dbReference type="Google" id="ProtNLM"/>
    </source>
</evidence>
<dbReference type="RefSeq" id="WP_260560560.1">
    <property type="nucleotide sequence ID" value="NZ_BAABEC010000077.1"/>
</dbReference>
<dbReference type="Proteomes" id="UP001060261">
    <property type="component" value="Chromosome"/>
</dbReference>
<sequence>MSYTKKTKTNPEVREAIQAALDKHEATQAHLLSMSEIGKLLGLNPYQLVRAKQTGKLPTKRLDVATLADVQAFAEQHLITDKNGKPRIAAGQ</sequence>